<dbReference type="EMBL" id="RWGY01000026">
    <property type="protein sequence ID" value="TVU22744.1"/>
    <property type="molecule type" value="Genomic_DNA"/>
</dbReference>
<reference evidence="2 3" key="1">
    <citation type="journal article" date="2019" name="Sci. Rep.">
        <title>A high-quality genome of Eragrostis curvula grass provides insights into Poaceae evolution and supports new strategies to enhance forage quality.</title>
        <authorList>
            <person name="Carballo J."/>
            <person name="Santos B.A.C.M."/>
            <person name="Zappacosta D."/>
            <person name="Garbus I."/>
            <person name="Selva J.P."/>
            <person name="Gallo C.A."/>
            <person name="Diaz A."/>
            <person name="Albertini E."/>
            <person name="Caccamo M."/>
            <person name="Echenique V."/>
        </authorList>
    </citation>
    <scope>NUCLEOTIDE SEQUENCE [LARGE SCALE GENOMIC DNA]</scope>
    <source>
        <strain evidence="3">cv. Victoria</strain>
        <tissue evidence="2">Leaf</tissue>
    </source>
</reference>
<dbReference type="Gramene" id="TVU22744">
    <property type="protein sequence ID" value="TVU22744"/>
    <property type="gene ID" value="EJB05_32461"/>
</dbReference>
<dbReference type="SUPFAM" id="SSF81383">
    <property type="entry name" value="F-box domain"/>
    <property type="match status" value="1"/>
</dbReference>
<dbReference type="PANTHER" id="PTHR32133">
    <property type="entry name" value="OS07G0120400 PROTEIN"/>
    <property type="match status" value="1"/>
</dbReference>
<protein>
    <recommendedName>
        <fullName evidence="1">F-box domain-containing protein</fullName>
    </recommendedName>
</protein>
<name>A0A5J9UH35_9POAL</name>
<dbReference type="Proteomes" id="UP000324897">
    <property type="component" value="Unassembled WGS sequence"/>
</dbReference>
<keyword evidence="3" id="KW-1185">Reference proteome</keyword>
<accession>A0A5J9UH35</accession>
<dbReference type="Pfam" id="PF00646">
    <property type="entry name" value="F-box"/>
    <property type="match status" value="1"/>
</dbReference>
<evidence type="ECO:0000259" key="1">
    <source>
        <dbReference type="Pfam" id="PF00646"/>
    </source>
</evidence>
<comment type="caution">
    <text evidence="2">The sequence shown here is derived from an EMBL/GenBank/DDBJ whole genome shotgun (WGS) entry which is preliminary data.</text>
</comment>
<proteinExistence type="predicted"/>
<gene>
    <name evidence="2" type="ORF">EJB05_32461</name>
</gene>
<dbReference type="OrthoDB" id="1885938at2759"/>
<dbReference type="AlphaFoldDB" id="A0A5J9UH35"/>
<evidence type="ECO:0000313" key="3">
    <source>
        <dbReference type="Proteomes" id="UP000324897"/>
    </source>
</evidence>
<dbReference type="Gene3D" id="1.20.1280.50">
    <property type="match status" value="1"/>
</dbReference>
<dbReference type="InterPro" id="IPR036047">
    <property type="entry name" value="F-box-like_dom_sf"/>
</dbReference>
<evidence type="ECO:0000313" key="2">
    <source>
        <dbReference type="EMBL" id="TVU22744.1"/>
    </source>
</evidence>
<organism evidence="2 3">
    <name type="scientific">Eragrostis curvula</name>
    <name type="common">weeping love grass</name>
    <dbReference type="NCBI Taxonomy" id="38414"/>
    <lineage>
        <taxon>Eukaryota</taxon>
        <taxon>Viridiplantae</taxon>
        <taxon>Streptophyta</taxon>
        <taxon>Embryophyta</taxon>
        <taxon>Tracheophyta</taxon>
        <taxon>Spermatophyta</taxon>
        <taxon>Magnoliopsida</taxon>
        <taxon>Liliopsida</taxon>
        <taxon>Poales</taxon>
        <taxon>Poaceae</taxon>
        <taxon>PACMAD clade</taxon>
        <taxon>Chloridoideae</taxon>
        <taxon>Eragrostideae</taxon>
        <taxon>Eragrostidinae</taxon>
        <taxon>Eragrostis</taxon>
    </lineage>
</organism>
<sequence>MAHGPSPAELPPDEVIQEILLRLPPHAAFFHRASLVCKLWRRLLLDPDFTRRFRARHCHAPPLLGFFRPDSSYLPAVEPPNGVAVGPIRSGNNLRVLACRHGRVLIHLTYSKKLMVEVNDPLAGFGVVFPGPRSPVLDFGCGVHGSLICDHDDSRGGEDHRCSWRRFRDARAEDDGCSLRPCRVAVLLYGSGNIHASVSGDKHEVCWRGLVSLAAPHDLFASLKPGVLLGNTMYWLAPPPQSKIVVFHLDTSKLHLIESLPVDSLGPYDYYRIVEAGDGELSMAAVRGSCLHLFALVAGSEGASKWLEYRAVELDTLLHLSPPVKAVEIIDEDANTVYLESTDGVFALHLKTMEINKVLPSGVALGTMIAYRRLCITGGSGRVRDNGENEVAAQQQMG</sequence>
<dbReference type="InterPro" id="IPR001810">
    <property type="entry name" value="F-box_dom"/>
</dbReference>
<feature type="domain" description="F-box" evidence="1">
    <location>
        <begin position="12"/>
        <end position="51"/>
    </location>
</feature>